<keyword evidence="1" id="KW-0472">Membrane</keyword>
<accession>A0A9D1ECQ6</accession>
<sequence>MLTRKAMKKRAKKSVKKHYWIFVAACLISAYLGTEFAGSLTFMEQNQGIRENTTEVITVGRNDSPGLVDAVRAALEGDEESGRQIAEQIKQEEVEQENQVLGRSRGVLASIVNNVTSGSILVTIISAMNSILNSPSITTMILILVGMILVGAFWFFVTNTYGVILRRLFLEGATYEKVQVQKFLYLIHVKKWFKASWVMFVTGMYQLFWSFTIIGGIIKYFSYKMVPYIVAENPDLSAKEAITLSRKMMKGHKWECFVLQLSFIWWYFFGVLTIGLGKILFTNSYWTATFTQYYIQLRKLAKEKEIPGAELLNDTYLYEKASQEVINQTYADVLEVMASPVEELKELKGIRKFLANWFGILLVGSKKELEYEKSQMRHVRIAGLKEAVEGKVYPNRLFSIPEKNKRKKVEMIYYMRHYTIWSLVLMFFIFSFIGWLWEVSLHLITDGEFVNRGVLQGPWLPIYGTGGMLILILLNKFRKKPVLQFILTVILCGCVEYFTAYYLELTHGGVRWWDYSGYFLNLHGRICAEGLFVFGVGGMAIVYFLAPLLDNQIRKIKLKILVPICLVLLAIFAVDQVYSKKHPNTGEGITDYAVIRNQNQINI</sequence>
<feature type="transmembrane region" description="Helical" evidence="1">
    <location>
        <begin position="197"/>
        <end position="218"/>
    </location>
</feature>
<comment type="caution">
    <text evidence="2">The sequence shown here is derived from an EMBL/GenBank/DDBJ whole genome shotgun (WGS) entry which is preliminary data.</text>
</comment>
<keyword evidence="1" id="KW-1133">Transmembrane helix</keyword>
<dbReference type="Proteomes" id="UP000824201">
    <property type="component" value="Unassembled WGS sequence"/>
</dbReference>
<dbReference type="AlphaFoldDB" id="A0A9D1ECQ6"/>
<dbReference type="EMBL" id="DVHN01000037">
    <property type="protein sequence ID" value="HIR87937.1"/>
    <property type="molecule type" value="Genomic_DNA"/>
</dbReference>
<name>A0A9D1ECQ6_9FIRM</name>
<keyword evidence="1" id="KW-0812">Transmembrane</keyword>
<feature type="transmembrane region" description="Helical" evidence="1">
    <location>
        <begin position="457"/>
        <end position="475"/>
    </location>
</feature>
<dbReference type="PANTHER" id="PTHR40076">
    <property type="entry name" value="MEMBRANE PROTEIN-RELATED"/>
    <property type="match status" value="1"/>
</dbReference>
<feature type="transmembrane region" description="Helical" evidence="1">
    <location>
        <begin position="558"/>
        <end position="578"/>
    </location>
</feature>
<organism evidence="2 3">
    <name type="scientific">Candidatus Fimimorpha faecalis</name>
    <dbReference type="NCBI Taxonomy" id="2840824"/>
    <lineage>
        <taxon>Bacteria</taxon>
        <taxon>Bacillati</taxon>
        <taxon>Bacillota</taxon>
        <taxon>Clostridia</taxon>
        <taxon>Eubacteriales</taxon>
        <taxon>Candidatus Fimimorpha</taxon>
    </lineage>
</organism>
<protein>
    <submittedName>
        <fullName evidence="2">DUF975 family protein</fullName>
    </submittedName>
</protein>
<feature type="transmembrane region" description="Helical" evidence="1">
    <location>
        <begin position="137"/>
        <end position="157"/>
    </location>
</feature>
<feature type="transmembrane region" description="Helical" evidence="1">
    <location>
        <begin position="257"/>
        <end position="281"/>
    </location>
</feature>
<proteinExistence type="predicted"/>
<evidence type="ECO:0000256" key="1">
    <source>
        <dbReference type="SAM" id="Phobius"/>
    </source>
</evidence>
<dbReference type="InterPro" id="IPR010540">
    <property type="entry name" value="CmpB_TMEM229"/>
</dbReference>
<dbReference type="Pfam" id="PF06161">
    <property type="entry name" value="DUF975"/>
    <property type="match status" value="1"/>
</dbReference>
<dbReference type="InterPro" id="IPR010380">
    <property type="entry name" value="DUF975"/>
</dbReference>
<evidence type="ECO:0000313" key="2">
    <source>
        <dbReference type="EMBL" id="HIR87937.1"/>
    </source>
</evidence>
<feature type="transmembrane region" description="Helical" evidence="1">
    <location>
        <begin position="523"/>
        <end position="546"/>
    </location>
</feature>
<dbReference type="Pfam" id="PF06541">
    <property type="entry name" value="ABC_trans_CmpB"/>
    <property type="match status" value="1"/>
</dbReference>
<reference evidence="2" key="2">
    <citation type="journal article" date="2021" name="PeerJ">
        <title>Extensive microbial diversity within the chicken gut microbiome revealed by metagenomics and culture.</title>
        <authorList>
            <person name="Gilroy R."/>
            <person name="Ravi A."/>
            <person name="Getino M."/>
            <person name="Pursley I."/>
            <person name="Horton D.L."/>
            <person name="Alikhan N.F."/>
            <person name="Baker D."/>
            <person name="Gharbi K."/>
            <person name="Hall N."/>
            <person name="Watson M."/>
            <person name="Adriaenssens E.M."/>
            <person name="Foster-Nyarko E."/>
            <person name="Jarju S."/>
            <person name="Secka A."/>
            <person name="Antonio M."/>
            <person name="Oren A."/>
            <person name="Chaudhuri R.R."/>
            <person name="La Ragione R."/>
            <person name="Hildebrand F."/>
            <person name="Pallen M.J."/>
        </authorList>
    </citation>
    <scope>NUCLEOTIDE SEQUENCE</scope>
    <source>
        <strain evidence="2">ChiW13-3771</strain>
    </source>
</reference>
<evidence type="ECO:0000313" key="3">
    <source>
        <dbReference type="Proteomes" id="UP000824201"/>
    </source>
</evidence>
<feature type="transmembrane region" description="Helical" evidence="1">
    <location>
        <begin position="418"/>
        <end position="437"/>
    </location>
</feature>
<feature type="transmembrane region" description="Helical" evidence="1">
    <location>
        <begin position="482"/>
        <end position="503"/>
    </location>
</feature>
<reference evidence="2" key="1">
    <citation type="submission" date="2020-10" db="EMBL/GenBank/DDBJ databases">
        <authorList>
            <person name="Gilroy R."/>
        </authorList>
    </citation>
    <scope>NUCLEOTIDE SEQUENCE</scope>
    <source>
        <strain evidence="2">ChiW13-3771</strain>
    </source>
</reference>
<dbReference type="PANTHER" id="PTHR40076:SF1">
    <property type="entry name" value="MEMBRANE PROTEIN"/>
    <property type="match status" value="1"/>
</dbReference>
<gene>
    <name evidence="2" type="ORF">IAC96_03205</name>
</gene>